<dbReference type="EMBL" id="GBRH01179857">
    <property type="protein sequence ID" value="JAE18039.1"/>
    <property type="molecule type" value="Transcribed_RNA"/>
</dbReference>
<accession>A0A0A9G3H8</accession>
<name>A0A0A9G3H8_ARUDO</name>
<evidence type="ECO:0000313" key="1">
    <source>
        <dbReference type="EMBL" id="JAE18039.1"/>
    </source>
</evidence>
<reference evidence="1" key="2">
    <citation type="journal article" date="2015" name="Data Brief">
        <title>Shoot transcriptome of the giant reed, Arundo donax.</title>
        <authorList>
            <person name="Barrero R.A."/>
            <person name="Guerrero F.D."/>
            <person name="Moolhuijzen P."/>
            <person name="Goolsby J.A."/>
            <person name="Tidwell J."/>
            <person name="Bellgard S.E."/>
            <person name="Bellgard M.I."/>
        </authorList>
    </citation>
    <scope>NUCLEOTIDE SEQUENCE</scope>
    <source>
        <tissue evidence="1">Shoot tissue taken approximately 20 cm above the soil surface</tissue>
    </source>
</reference>
<proteinExistence type="predicted"/>
<sequence>MNCYTFTYSIIIL</sequence>
<organism evidence="1">
    <name type="scientific">Arundo donax</name>
    <name type="common">Giant reed</name>
    <name type="synonym">Donax arundinaceus</name>
    <dbReference type="NCBI Taxonomy" id="35708"/>
    <lineage>
        <taxon>Eukaryota</taxon>
        <taxon>Viridiplantae</taxon>
        <taxon>Streptophyta</taxon>
        <taxon>Embryophyta</taxon>
        <taxon>Tracheophyta</taxon>
        <taxon>Spermatophyta</taxon>
        <taxon>Magnoliopsida</taxon>
        <taxon>Liliopsida</taxon>
        <taxon>Poales</taxon>
        <taxon>Poaceae</taxon>
        <taxon>PACMAD clade</taxon>
        <taxon>Arundinoideae</taxon>
        <taxon>Arundineae</taxon>
        <taxon>Arundo</taxon>
    </lineage>
</organism>
<protein>
    <submittedName>
        <fullName evidence="1">Uncharacterized protein</fullName>
    </submittedName>
</protein>
<reference evidence="1" key="1">
    <citation type="submission" date="2014-09" db="EMBL/GenBank/DDBJ databases">
        <authorList>
            <person name="Magalhaes I.L.F."/>
            <person name="Oliveira U."/>
            <person name="Santos F.R."/>
            <person name="Vidigal T.H.D.A."/>
            <person name="Brescovit A.D."/>
            <person name="Santos A.J."/>
        </authorList>
    </citation>
    <scope>NUCLEOTIDE SEQUENCE</scope>
    <source>
        <tissue evidence="1">Shoot tissue taken approximately 20 cm above the soil surface</tissue>
    </source>
</reference>